<dbReference type="InterPro" id="IPR008278">
    <property type="entry name" value="4-PPantetheinyl_Trfase_dom"/>
</dbReference>
<accession>A0ABQ6MN13</accession>
<protein>
    <recommendedName>
        <fullName evidence="1">holo-[acyl-carrier-protein] synthase</fullName>
        <ecNumber evidence="1">2.7.8.7</ecNumber>
    </recommendedName>
</protein>
<keyword evidence="5" id="KW-1185">Reference proteome</keyword>
<dbReference type="EC" id="2.7.8.7" evidence="1"/>
<evidence type="ECO:0000313" key="4">
    <source>
        <dbReference type="EMBL" id="GMI28802.1"/>
    </source>
</evidence>
<dbReference type="Pfam" id="PF01648">
    <property type="entry name" value="ACPS"/>
    <property type="match status" value="1"/>
</dbReference>
<dbReference type="Gene3D" id="3.90.470.20">
    <property type="entry name" value="4'-phosphopantetheinyl transferase domain"/>
    <property type="match status" value="1"/>
</dbReference>
<dbReference type="InterPro" id="IPR050559">
    <property type="entry name" value="P-Pant_transferase_sf"/>
</dbReference>
<gene>
    <name evidence="4" type="ORF">TeGR_g1708</name>
</gene>
<dbReference type="InterPro" id="IPR037143">
    <property type="entry name" value="4-PPantetheinyl_Trfase_dom_sf"/>
</dbReference>
<name>A0ABQ6MN13_9STRA</name>
<dbReference type="PANTHER" id="PTHR12215">
    <property type="entry name" value="PHOSPHOPANTETHEINE TRANSFERASE"/>
    <property type="match status" value="1"/>
</dbReference>
<evidence type="ECO:0000259" key="3">
    <source>
        <dbReference type="Pfam" id="PF01648"/>
    </source>
</evidence>
<dbReference type="PANTHER" id="PTHR12215:SF10">
    <property type="entry name" value="L-AMINOADIPATE-SEMIALDEHYDE DEHYDROGENASE-PHOSPHOPANTETHEINYL TRANSFERASE"/>
    <property type="match status" value="1"/>
</dbReference>
<evidence type="ECO:0000256" key="2">
    <source>
        <dbReference type="ARBA" id="ARBA00022679"/>
    </source>
</evidence>
<organism evidence="4 5">
    <name type="scientific">Tetraparma gracilis</name>
    <dbReference type="NCBI Taxonomy" id="2962635"/>
    <lineage>
        <taxon>Eukaryota</taxon>
        <taxon>Sar</taxon>
        <taxon>Stramenopiles</taxon>
        <taxon>Ochrophyta</taxon>
        <taxon>Bolidophyceae</taxon>
        <taxon>Parmales</taxon>
        <taxon>Triparmaceae</taxon>
        <taxon>Tetraparma</taxon>
    </lineage>
</organism>
<dbReference type="SUPFAM" id="SSF56214">
    <property type="entry name" value="4'-phosphopantetheinyl transferase"/>
    <property type="match status" value="2"/>
</dbReference>
<proteinExistence type="predicted"/>
<feature type="domain" description="4'-phosphopantetheinyl transferase" evidence="3">
    <location>
        <begin position="102"/>
        <end position="145"/>
    </location>
</feature>
<dbReference type="EMBL" id="BRYB01000376">
    <property type="protein sequence ID" value="GMI28802.1"/>
    <property type="molecule type" value="Genomic_DNA"/>
</dbReference>
<evidence type="ECO:0000313" key="5">
    <source>
        <dbReference type="Proteomes" id="UP001165060"/>
    </source>
</evidence>
<evidence type="ECO:0000256" key="1">
    <source>
        <dbReference type="ARBA" id="ARBA00013172"/>
    </source>
</evidence>
<comment type="caution">
    <text evidence="4">The sequence shown here is derived from an EMBL/GenBank/DDBJ whole genome shotgun (WGS) entry which is preliminary data.</text>
</comment>
<reference evidence="4 5" key="1">
    <citation type="journal article" date="2023" name="Commun. Biol.">
        <title>Genome analysis of Parmales, the sister group of diatoms, reveals the evolutionary specialization of diatoms from phago-mixotrophs to photoautotrophs.</title>
        <authorList>
            <person name="Ban H."/>
            <person name="Sato S."/>
            <person name="Yoshikawa S."/>
            <person name="Yamada K."/>
            <person name="Nakamura Y."/>
            <person name="Ichinomiya M."/>
            <person name="Sato N."/>
            <person name="Blanc-Mathieu R."/>
            <person name="Endo H."/>
            <person name="Kuwata A."/>
            <person name="Ogata H."/>
        </authorList>
    </citation>
    <scope>NUCLEOTIDE SEQUENCE [LARGE SCALE GENOMIC DNA]</scope>
</reference>
<sequence length="227" mass="23963">MPSPPSPPKHPILRYHKHSDRLLHLCSHLLKLHLLPSAPLLTSLGKPYLPLSPLTFSLSHHNRTCALALLPGPGLLVGADVVDPAQRSNLDPSFAAFRGEAAAYFHFHLLWALKEAYFKALGLGLTAPPLSAEFTLLPAPTVEGYGATVKVGGEADAGWRFWFREARGGDVVCVAVAGRDRAGGTEFGDAIGGAGGVGGGGVEGVDVVVREEEYAAVLATLEMNSTR</sequence>
<dbReference type="Proteomes" id="UP001165060">
    <property type="component" value="Unassembled WGS sequence"/>
</dbReference>
<keyword evidence="2" id="KW-0808">Transferase</keyword>